<dbReference type="Pfam" id="PF08960">
    <property type="entry name" value="STIV_B116-like"/>
    <property type="match status" value="1"/>
</dbReference>
<dbReference type="RefSeq" id="WP_054838987.1">
    <property type="nucleotide sequence ID" value="NZ_BBBY01000029.1"/>
</dbReference>
<gene>
    <name evidence="1" type="ORF">GC250_09965</name>
</gene>
<dbReference type="EMBL" id="WGGD01000005">
    <property type="protein sequence ID" value="MUN29753.1"/>
    <property type="molecule type" value="Genomic_DNA"/>
</dbReference>
<name>A0A6A9QVF6_SULME</name>
<dbReference type="InterPro" id="IPR037236">
    <property type="entry name" value="STIV_B116-like_sf"/>
</dbReference>
<evidence type="ECO:0000313" key="1">
    <source>
        <dbReference type="EMBL" id="MUN29753.1"/>
    </source>
</evidence>
<dbReference type="SUPFAM" id="SSF143602">
    <property type="entry name" value="STIV B116-like"/>
    <property type="match status" value="1"/>
</dbReference>
<dbReference type="Gene3D" id="3.40.50.11170">
    <property type="entry name" value="Uncharacterised protein PF08960, DUF1874"/>
    <property type="match status" value="1"/>
</dbReference>
<proteinExistence type="predicted"/>
<dbReference type="Proteomes" id="UP000470772">
    <property type="component" value="Unassembled WGS sequence"/>
</dbReference>
<reference evidence="1 2" key="1">
    <citation type="submission" date="2019-10" db="EMBL/GenBank/DDBJ databases">
        <title>Sequencing and Assembly of Multiple Reported Metal-Biooxidizing Members of the Extremely Thermoacidophilic Archaeal Family Sulfolobaceae.</title>
        <authorList>
            <person name="Counts J.A."/>
            <person name="Kelly R.M."/>
        </authorList>
    </citation>
    <scope>NUCLEOTIDE SEQUENCE [LARGE SCALE GENOMIC DNA]</scope>
    <source>
        <strain evidence="1 2">DSM 6482</strain>
    </source>
</reference>
<keyword evidence="2" id="KW-1185">Reference proteome</keyword>
<sequence length="113" mass="13006">MRLFLLNTLIIPFQDDEACFKVTRVDAKKASDIIKENNNVISAVGHDVTAKLMSNLLGYDVKTNRLEVFFEEGDQAIAFTLRKRLKEGEVLTTVQELERIGYQLFWIVRNPCK</sequence>
<protein>
    <submittedName>
        <fullName evidence="1">DUF1874 domain-containing protein</fullName>
    </submittedName>
</protein>
<accession>A0A6A9QVF6</accession>
<comment type="caution">
    <text evidence="1">The sequence shown here is derived from an EMBL/GenBank/DDBJ whole genome shotgun (WGS) entry which is preliminary data.</text>
</comment>
<dbReference type="InterPro" id="IPR015055">
    <property type="entry name" value="STIV_B116-like"/>
</dbReference>
<evidence type="ECO:0000313" key="2">
    <source>
        <dbReference type="Proteomes" id="UP000470772"/>
    </source>
</evidence>
<dbReference type="AlphaFoldDB" id="A0A6A9QVF6"/>
<organism evidence="1 2">
    <name type="scientific">Sulfuracidifex metallicus DSM 6482 = JCM 9184</name>
    <dbReference type="NCBI Taxonomy" id="523847"/>
    <lineage>
        <taxon>Archaea</taxon>
        <taxon>Thermoproteota</taxon>
        <taxon>Thermoprotei</taxon>
        <taxon>Sulfolobales</taxon>
        <taxon>Sulfolobaceae</taxon>
        <taxon>Sulfuracidifex</taxon>
    </lineage>
</organism>